<dbReference type="AlphaFoldDB" id="A0A645ATF7"/>
<dbReference type="GO" id="GO:0005976">
    <property type="term" value="P:polysaccharide metabolic process"/>
    <property type="evidence" value="ECO:0007669"/>
    <property type="project" value="TreeGrafter"/>
</dbReference>
<reference evidence="2" key="1">
    <citation type="submission" date="2019-08" db="EMBL/GenBank/DDBJ databases">
        <authorList>
            <person name="Kucharzyk K."/>
            <person name="Murdoch R.W."/>
            <person name="Higgins S."/>
            <person name="Loffler F."/>
        </authorList>
    </citation>
    <scope>NUCLEOTIDE SEQUENCE</scope>
</reference>
<organism evidence="2">
    <name type="scientific">bioreactor metagenome</name>
    <dbReference type="NCBI Taxonomy" id="1076179"/>
    <lineage>
        <taxon>unclassified sequences</taxon>
        <taxon>metagenomes</taxon>
        <taxon>ecological metagenomes</taxon>
    </lineage>
</organism>
<dbReference type="Gene3D" id="3.40.50.1820">
    <property type="entry name" value="alpha/beta hydrolase"/>
    <property type="match status" value="1"/>
</dbReference>
<dbReference type="InterPro" id="IPR029058">
    <property type="entry name" value="AB_hydrolase_fold"/>
</dbReference>
<dbReference type="PANTHER" id="PTHR40111:SF1">
    <property type="entry name" value="CEPHALOSPORIN-C DEACETYLASE"/>
    <property type="match status" value="1"/>
</dbReference>
<dbReference type="Pfam" id="PF05448">
    <property type="entry name" value="AXE1"/>
    <property type="match status" value="1"/>
</dbReference>
<name>A0A645ATF7_9ZZZZ</name>
<proteinExistence type="predicted"/>
<gene>
    <name evidence="2" type="primary">axe7A_6</name>
    <name evidence="2" type="ORF">SDC9_102988</name>
</gene>
<dbReference type="EMBL" id="VSSQ01015631">
    <property type="protein sequence ID" value="MPM56186.1"/>
    <property type="molecule type" value="Genomic_DNA"/>
</dbReference>
<dbReference type="EC" id="3.1.1.-" evidence="2"/>
<feature type="domain" description="Acetyl xylan esterase" evidence="1">
    <location>
        <begin position="217"/>
        <end position="411"/>
    </location>
</feature>
<keyword evidence="2" id="KW-0378">Hydrolase</keyword>
<evidence type="ECO:0000259" key="1">
    <source>
        <dbReference type="Pfam" id="PF05448"/>
    </source>
</evidence>
<evidence type="ECO:0000313" key="2">
    <source>
        <dbReference type="EMBL" id="MPM56186.1"/>
    </source>
</evidence>
<dbReference type="SUPFAM" id="SSF53474">
    <property type="entry name" value="alpha/beta-Hydrolases"/>
    <property type="match status" value="1"/>
</dbReference>
<comment type="caution">
    <text evidence="2">The sequence shown here is derived from an EMBL/GenBank/DDBJ whole genome shotgun (WGS) entry which is preliminary data.</text>
</comment>
<accession>A0A645ATF7</accession>
<dbReference type="InterPro" id="IPR008391">
    <property type="entry name" value="AXE1_dom"/>
</dbReference>
<dbReference type="PANTHER" id="PTHR40111">
    <property type="entry name" value="CEPHALOSPORIN-C DEACETYLASE"/>
    <property type="match status" value="1"/>
</dbReference>
<dbReference type="GO" id="GO:0052689">
    <property type="term" value="F:carboxylic ester hydrolase activity"/>
    <property type="evidence" value="ECO:0007669"/>
    <property type="project" value="TreeGrafter"/>
</dbReference>
<dbReference type="InterPro" id="IPR039069">
    <property type="entry name" value="CE7"/>
</dbReference>
<protein>
    <submittedName>
        <fullName evidence="2">Acetyl esterase Axe7A</fullName>
        <ecNumber evidence="2">3.1.1.-</ecNumber>
    </submittedName>
</protein>
<sequence>MKRWHMGSWLLVLLLAAQGLAAAPRCTGRMDRKSALYQPGETAKVTLLWSEDKKPLAEGTFTVAATVDGMHELTRRSFDLAQGNPAVWELPLNEPGIVQFEIVESSFGGKGVAAAAAIAPDKLALPAERFDPLPFWQKARADFKAKATITRRDLPQFSDAGRKTELLVCEVGGKEKFYAFWCRPAAPGQYPLLVNTPSHGMGPFTPALEFPRTDFVPEGVMTLAVNIHRFPPQATAAAQKAAFDKIAGYYFCRPGTSIEDYYFTAAVLAIQEFIDYVAQQPECDSRHIVAAGSSQGGGLTLISAAINPKITAAAVNVPAFCDFSPASGVRMKGWPVSRSGFDQSAETAQVMRYFDAGNLAAAIKVPVVFSAGYFDRVCPANGIYAVYHAVPGEKSMYPMPISAHVVLPGYLAVVDEFIRKQLK</sequence>